<accession>A0A401TMG3</accession>
<reference evidence="2 3" key="1">
    <citation type="journal article" date="2018" name="Nat. Ecol. Evol.">
        <title>Shark genomes provide insights into elasmobranch evolution and the origin of vertebrates.</title>
        <authorList>
            <person name="Hara Y"/>
            <person name="Yamaguchi K"/>
            <person name="Onimaru K"/>
            <person name="Kadota M"/>
            <person name="Koyanagi M"/>
            <person name="Keeley SD"/>
            <person name="Tatsumi K"/>
            <person name="Tanaka K"/>
            <person name="Motone F"/>
            <person name="Kageyama Y"/>
            <person name="Nozu R"/>
            <person name="Adachi N"/>
            <person name="Nishimura O"/>
            <person name="Nakagawa R"/>
            <person name="Tanegashima C"/>
            <person name="Kiyatake I"/>
            <person name="Matsumoto R"/>
            <person name="Murakumo K"/>
            <person name="Nishida K"/>
            <person name="Terakita A"/>
            <person name="Kuratani S"/>
            <person name="Sato K"/>
            <person name="Hyodo S Kuraku.S."/>
        </authorList>
    </citation>
    <scope>NUCLEOTIDE SEQUENCE [LARGE SCALE GENOMIC DNA]</scope>
</reference>
<dbReference type="AlphaFoldDB" id="A0A401TMG3"/>
<dbReference type="Proteomes" id="UP000287033">
    <property type="component" value="Unassembled WGS sequence"/>
</dbReference>
<dbReference type="STRING" id="137246.A0A401TMG3"/>
<proteinExistence type="predicted"/>
<comment type="caution">
    <text evidence="2">The sequence shown here is derived from an EMBL/GenBank/DDBJ whole genome shotgun (WGS) entry which is preliminary data.</text>
</comment>
<dbReference type="OMA" id="IMASWEW"/>
<organism evidence="2 3">
    <name type="scientific">Chiloscyllium punctatum</name>
    <name type="common">Brownbanded bambooshark</name>
    <name type="synonym">Hemiscyllium punctatum</name>
    <dbReference type="NCBI Taxonomy" id="137246"/>
    <lineage>
        <taxon>Eukaryota</taxon>
        <taxon>Metazoa</taxon>
        <taxon>Chordata</taxon>
        <taxon>Craniata</taxon>
        <taxon>Vertebrata</taxon>
        <taxon>Chondrichthyes</taxon>
        <taxon>Elasmobranchii</taxon>
        <taxon>Galeomorphii</taxon>
        <taxon>Galeoidea</taxon>
        <taxon>Orectolobiformes</taxon>
        <taxon>Hemiscylliidae</taxon>
        <taxon>Chiloscyllium</taxon>
    </lineage>
</organism>
<dbReference type="EMBL" id="BEZZ01113121">
    <property type="protein sequence ID" value="GCC43826.1"/>
    <property type="molecule type" value="Genomic_DNA"/>
</dbReference>
<sequence>MEDRCIPKDIFYGEHASGKRPTGHPPLLYKDIYIIMASWEWLAADCMRWRSTLNQHLKTGEKKPMSAAADKRARKKECSSSSRSVTTYRCDLCDRDCHSSIGLFSHKQSCFRETESSNNKNATHGQP</sequence>
<keyword evidence="3" id="KW-1185">Reference proteome</keyword>
<protein>
    <submittedName>
        <fullName evidence="2">Uncharacterized protein</fullName>
    </submittedName>
</protein>
<evidence type="ECO:0000256" key="1">
    <source>
        <dbReference type="SAM" id="MobiDB-lite"/>
    </source>
</evidence>
<name>A0A401TMG3_CHIPU</name>
<feature type="region of interest" description="Disordered" evidence="1">
    <location>
        <begin position="57"/>
        <end position="86"/>
    </location>
</feature>
<evidence type="ECO:0000313" key="3">
    <source>
        <dbReference type="Proteomes" id="UP000287033"/>
    </source>
</evidence>
<gene>
    <name evidence="2" type="ORF">chiPu_0027768</name>
</gene>
<dbReference type="OrthoDB" id="425681at2759"/>
<evidence type="ECO:0000313" key="2">
    <source>
        <dbReference type="EMBL" id="GCC43826.1"/>
    </source>
</evidence>